<dbReference type="GO" id="GO:0008671">
    <property type="term" value="F:2-dehydro-3-deoxygalactonokinase activity"/>
    <property type="evidence" value="ECO:0007669"/>
    <property type="project" value="InterPro"/>
</dbReference>
<dbReference type="SUPFAM" id="SSF53067">
    <property type="entry name" value="Actin-like ATPase domain"/>
    <property type="match status" value="1"/>
</dbReference>
<organism evidence="1 2">
    <name type="scientific">Albimonas donghaensis</name>
    <dbReference type="NCBI Taxonomy" id="356660"/>
    <lineage>
        <taxon>Bacteria</taxon>
        <taxon>Pseudomonadati</taxon>
        <taxon>Pseudomonadota</taxon>
        <taxon>Alphaproteobacteria</taxon>
        <taxon>Rhodobacterales</taxon>
        <taxon>Paracoccaceae</taxon>
        <taxon>Albimonas</taxon>
    </lineage>
</organism>
<protein>
    <submittedName>
        <fullName evidence="1">2-keto-3-deoxygalactonate kinase</fullName>
    </submittedName>
</protein>
<dbReference type="InterPro" id="IPR042257">
    <property type="entry name" value="DGOK_C"/>
</dbReference>
<dbReference type="InterPro" id="IPR043129">
    <property type="entry name" value="ATPase_NBD"/>
</dbReference>
<dbReference type="Pfam" id="PF05035">
    <property type="entry name" value="DGOK"/>
    <property type="match status" value="1"/>
</dbReference>
<keyword evidence="2" id="KW-1185">Reference proteome</keyword>
<reference evidence="1 2" key="1">
    <citation type="submission" date="2016-10" db="EMBL/GenBank/DDBJ databases">
        <authorList>
            <person name="de Groot N.N."/>
        </authorList>
    </citation>
    <scope>NUCLEOTIDE SEQUENCE [LARGE SCALE GENOMIC DNA]</scope>
    <source>
        <strain evidence="1 2">DSM 17890</strain>
    </source>
</reference>
<dbReference type="Proteomes" id="UP000199118">
    <property type="component" value="Unassembled WGS sequence"/>
</dbReference>
<dbReference type="Gene3D" id="3.30.420.310">
    <property type="entry name" value="2-keto-3-deoxy-galactonokinase, C-terminal domain"/>
    <property type="match status" value="1"/>
</dbReference>
<dbReference type="InterPro" id="IPR042258">
    <property type="entry name" value="DGOK_N"/>
</dbReference>
<dbReference type="EMBL" id="FNMZ01000003">
    <property type="protein sequence ID" value="SDX02915.1"/>
    <property type="molecule type" value="Genomic_DNA"/>
</dbReference>
<dbReference type="AlphaFoldDB" id="A0A1H2YD61"/>
<sequence>MSGERADRAGPDWIAVDWGTSNLRAWAMDAEGRALAETASPRGMGGLAPEDFGPALTAAVADWLPPAGLPGGLSDPVPTLVCGMAGARAGWAEAPYAPVPCAPLDPARAITPPGADPRLDVRILPGLSQARPADVMRGEETQIAGLIARRPRFDGVVCLPGTHTKWAHISAEEVVSFRSFMTGELYALLSTSSILRHGMREDGAPGEVSPDAAADFAEALDTAMSRPESVAGLFALRAEHLLNDLPPSRARARLSGMLIGMELAASRPWWLGREVALIGAPGPTAGYATALEAQGAYVTRLDPTEAVLDGLRAAHAALWEKAE</sequence>
<name>A0A1H2YD61_9RHOB</name>
<accession>A0A1H2YD61</accession>
<gene>
    <name evidence="1" type="ORF">SAMN05444336_10382</name>
</gene>
<dbReference type="GO" id="GO:0034194">
    <property type="term" value="P:D-galactonate catabolic process"/>
    <property type="evidence" value="ECO:0007669"/>
    <property type="project" value="InterPro"/>
</dbReference>
<keyword evidence="1" id="KW-0808">Transferase</keyword>
<dbReference type="Gene3D" id="3.30.420.300">
    <property type="entry name" value="2-keto-3-deoxy-galactonokinase, substrate binding domain"/>
    <property type="match status" value="1"/>
</dbReference>
<dbReference type="STRING" id="356660.SAMN05444336_10382"/>
<keyword evidence="1" id="KW-0418">Kinase</keyword>
<proteinExistence type="predicted"/>
<evidence type="ECO:0000313" key="2">
    <source>
        <dbReference type="Proteomes" id="UP000199118"/>
    </source>
</evidence>
<dbReference type="RefSeq" id="WP_092681223.1">
    <property type="nucleotide sequence ID" value="NZ_FNMZ01000003.1"/>
</dbReference>
<dbReference type="InterPro" id="IPR007729">
    <property type="entry name" value="DGOK"/>
</dbReference>
<evidence type="ECO:0000313" key="1">
    <source>
        <dbReference type="EMBL" id="SDX02915.1"/>
    </source>
</evidence>
<dbReference type="OrthoDB" id="256574at2"/>